<dbReference type="Pfam" id="PF00990">
    <property type="entry name" value="GGDEF"/>
    <property type="match status" value="1"/>
</dbReference>
<dbReference type="EMBL" id="SJPG01000001">
    <property type="protein sequence ID" value="TWT63531.1"/>
    <property type="molecule type" value="Genomic_DNA"/>
</dbReference>
<dbReference type="PANTHER" id="PTHR33121">
    <property type="entry name" value="CYCLIC DI-GMP PHOSPHODIESTERASE PDEF"/>
    <property type="match status" value="1"/>
</dbReference>
<evidence type="ECO:0000256" key="1">
    <source>
        <dbReference type="SAM" id="Phobius"/>
    </source>
</evidence>
<keyword evidence="1" id="KW-1133">Transmembrane helix</keyword>
<sequence>MDLMLPVPLAVISREMLGIIVLVPMTLVVGFALGLIYERWYHASALQRTSKRFEKLFAHVSGCLDQAERACQMLQKRAVTQPLNVKQQSQLQNTCGKLSKHVQQLNVAKIVEKKTRPFRQPKWSQSPKDDRTGLPDFSAYQQNLIALAKALEKTSAEAGAIFIKIDHYDRHVKQYGINAANEFVKQTASLVVRQLRNEDVLCQATDDVLIGLLPDLTSTQMTGLADQIRTSVSNKVFSLQETNEQVFVTVTFGCTSFSAADARLEHFEDLLWERSQLTFHTTQRHGRWQLRQVSPDGSVKLIAG</sequence>
<dbReference type="RefSeq" id="WP_146505262.1">
    <property type="nucleotide sequence ID" value="NZ_SJPG01000001.1"/>
</dbReference>
<dbReference type="GO" id="GO:0071111">
    <property type="term" value="F:cyclic-guanylate-specific phosphodiesterase activity"/>
    <property type="evidence" value="ECO:0007669"/>
    <property type="project" value="InterPro"/>
</dbReference>
<dbReference type="InterPro" id="IPR043128">
    <property type="entry name" value="Rev_trsase/Diguanyl_cyclase"/>
</dbReference>
<accession>A0A5C5XM49</accession>
<protein>
    <submittedName>
        <fullName evidence="3">Response regulator PleD</fullName>
    </submittedName>
</protein>
<dbReference type="AlphaFoldDB" id="A0A5C5XM49"/>
<keyword evidence="1" id="KW-0472">Membrane</keyword>
<dbReference type="SUPFAM" id="SSF55073">
    <property type="entry name" value="Nucleotide cyclase"/>
    <property type="match status" value="1"/>
</dbReference>
<feature type="domain" description="GGDEF" evidence="2">
    <location>
        <begin position="156"/>
        <end position="295"/>
    </location>
</feature>
<dbReference type="InterPro" id="IPR050706">
    <property type="entry name" value="Cyclic-di-GMP_PDE-like"/>
</dbReference>
<name>A0A5C5XM49_9PLAN</name>
<reference evidence="3 4" key="1">
    <citation type="submission" date="2019-02" db="EMBL/GenBank/DDBJ databases">
        <title>Deep-cultivation of Planctomycetes and their phenomic and genomic characterization uncovers novel biology.</title>
        <authorList>
            <person name="Wiegand S."/>
            <person name="Jogler M."/>
            <person name="Boedeker C."/>
            <person name="Pinto D."/>
            <person name="Vollmers J."/>
            <person name="Rivas-Marin E."/>
            <person name="Kohn T."/>
            <person name="Peeters S.H."/>
            <person name="Heuer A."/>
            <person name="Rast P."/>
            <person name="Oberbeckmann S."/>
            <person name="Bunk B."/>
            <person name="Jeske O."/>
            <person name="Meyerdierks A."/>
            <person name="Storesund J.E."/>
            <person name="Kallscheuer N."/>
            <person name="Luecker S."/>
            <person name="Lage O.M."/>
            <person name="Pohl T."/>
            <person name="Merkel B.J."/>
            <person name="Hornburger P."/>
            <person name="Mueller R.-W."/>
            <person name="Bruemmer F."/>
            <person name="Labrenz M."/>
            <person name="Spormann A.M."/>
            <person name="Op Den Camp H."/>
            <person name="Overmann J."/>
            <person name="Amann R."/>
            <person name="Jetten M.S.M."/>
            <person name="Mascher T."/>
            <person name="Medema M.H."/>
            <person name="Devos D.P."/>
            <person name="Kaster A.-K."/>
            <person name="Ovreas L."/>
            <person name="Rohde M."/>
            <person name="Galperin M.Y."/>
            <person name="Jogler C."/>
        </authorList>
    </citation>
    <scope>NUCLEOTIDE SEQUENCE [LARGE SCALE GENOMIC DNA]</scope>
    <source>
        <strain evidence="3 4">Pan54</strain>
    </source>
</reference>
<dbReference type="Proteomes" id="UP000316095">
    <property type="component" value="Unassembled WGS sequence"/>
</dbReference>
<evidence type="ECO:0000313" key="4">
    <source>
        <dbReference type="Proteomes" id="UP000316095"/>
    </source>
</evidence>
<dbReference type="PANTHER" id="PTHR33121:SF70">
    <property type="entry name" value="SIGNALING PROTEIN YKOW"/>
    <property type="match status" value="1"/>
</dbReference>
<dbReference type="SMART" id="SM00267">
    <property type="entry name" value="GGDEF"/>
    <property type="match status" value="1"/>
</dbReference>
<proteinExistence type="predicted"/>
<feature type="transmembrane region" description="Helical" evidence="1">
    <location>
        <begin position="16"/>
        <end position="37"/>
    </location>
</feature>
<comment type="caution">
    <text evidence="3">The sequence shown here is derived from an EMBL/GenBank/DDBJ whole genome shotgun (WGS) entry which is preliminary data.</text>
</comment>
<keyword evidence="4" id="KW-1185">Reference proteome</keyword>
<dbReference type="InterPro" id="IPR029787">
    <property type="entry name" value="Nucleotide_cyclase"/>
</dbReference>
<dbReference type="OrthoDB" id="244009at2"/>
<gene>
    <name evidence="3" type="ORF">Pan54_42840</name>
</gene>
<dbReference type="NCBIfam" id="TIGR00254">
    <property type="entry name" value="GGDEF"/>
    <property type="match status" value="1"/>
</dbReference>
<keyword evidence="1" id="KW-0812">Transmembrane</keyword>
<dbReference type="InterPro" id="IPR000160">
    <property type="entry name" value="GGDEF_dom"/>
</dbReference>
<organism evidence="3 4">
    <name type="scientific">Rubinisphaera italica</name>
    <dbReference type="NCBI Taxonomy" id="2527969"/>
    <lineage>
        <taxon>Bacteria</taxon>
        <taxon>Pseudomonadati</taxon>
        <taxon>Planctomycetota</taxon>
        <taxon>Planctomycetia</taxon>
        <taxon>Planctomycetales</taxon>
        <taxon>Planctomycetaceae</taxon>
        <taxon>Rubinisphaera</taxon>
    </lineage>
</organism>
<evidence type="ECO:0000259" key="2">
    <source>
        <dbReference type="PROSITE" id="PS50887"/>
    </source>
</evidence>
<dbReference type="Gene3D" id="3.30.70.270">
    <property type="match status" value="1"/>
</dbReference>
<dbReference type="PROSITE" id="PS50887">
    <property type="entry name" value="GGDEF"/>
    <property type="match status" value="1"/>
</dbReference>
<evidence type="ECO:0000313" key="3">
    <source>
        <dbReference type="EMBL" id="TWT63531.1"/>
    </source>
</evidence>